<organism evidence="12 13">
    <name type="scientific">Ceratopteris richardii</name>
    <name type="common">Triangle waterfern</name>
    <dbReference type="NCBI Taxonomy" id="49495"/>
    <lineage>
        <taxon>Eukaryota</taxon>
        <taxon>Viridiplantae</taxon>
        <taxon>Streptophyta</taxon>
        <taxon>Embryophyta</taxon>
        <taxon>Tracheophyta</taxon>
        <taxon>Polypodiopsida</taxon>
        <taxon>Polypodiidae</taxon>
        <taxon>Polypodiales</taxon>
        <taxon>Pteridineae</taxon>
        <taxon>Pteridaceae</taxon>
        <taxon>Parkerioideae</taxon>
        <taxon>Ceratopteris</taxon>
    </lineage>
</organism>
<comment type="subcellular location">
    <subcellularLocation>
        <location evidence="8">Plastid</location>
        <location evidence="8">Chloroplast outer membrane</location>
    </subcellularLocation>
</comment>
<dbReference type="OrthoDB" id="44480at2759"/>
<dbReference type="OMA" id="DHAKHDP"/>
<dbReference type="CDD" id="cd01635">
    <property type="entry name" value="Glycosyltransferase_GTB-type"/>
    <property type="match status" value="1"/>
</dbReference>
<dbReference type="PANTHER" id="PTHR46132">
    <property type="entry name" value="DIGALACTOSYLDIACYLGLYCEROL SYNTHASE 2, CHLOROPLASTIC"/>
    <property type="match status" value="1"/>
</dbReference>
<dbReference type="EMBL" id="CM035426">
    <property type="protein sequence ID" value="KAH7315134.1"/>
    <property type="molecule type" value="Genomic_DNA"/>
</dbReference>
<comment type="catalytic activity">
    <reaction evidence="10">
        <text>a 1,2-diacyl-3-O-(beta-D-galactosyl)-sn-glycerol + UDP-alpha-D-galactose = a 1,2-diacyl-3-O-[alpha-D-galactosyl-(1-&gt;6)-beta-D-galactosyl]-sn-glycerol + UDP + H(+)</text>
        <dbReference type="Rhea" id="RHEA:10520"/>
        <dbReference type="ChEBI" id="CHEBI:15378"/>
        <dbReference type="ChEBI" id="CHEBI:17615"/>
        <dbReference type="ChEBI" id="CHEBI:28396"/>
        <dbReference type="ChEBI" id="CHEBI:58223"/>
        <dbReference type="ChEBI" id="CHEBI:66914"/>
        <dbReference type="EC" id="2.4.1.241"/>
    </reaction>
</comment>
<keyword evidence="2" id="KW-0150">Chloroplast</keyword>
<dbReference type="GO" id="GO:0009707">
    <property type="term" value="C:chloroplast outer membrane"/>
    <property type="evidence" value="ECO:0007669"/>
    <property type="project" value="UniProtKB-SubCell"/>
</dbReference>
<evidence type="ECO:0000256" key="9">
    <source>
        <dbReference type="ARBA" id="ARBA00024055"/>
    </source>
</evidence>
<dbReference type="Pfam" id="PF00534">
    <property type="entry name" value="Glycos_transf_1"/>
    <property type="match status" value="1"/>
</dbReference>
<evidence type="ECO:0000256" key="7">
    <source>
        <dbReference type="ARBA" id="ARBA00023136"/>
    </source>
</evidence>
<gene>
    <name evidence="12" type="ORF">KP509_21G036000</name>
</gene>
<dbReference type="EC" id="2.4.1.241" evidence="9"/>
<evidence type="ECO:0000256" key="2">
    <source>
        <dbReference type="ARBA" id="ARBA00022528"/>
    </source>
</evidence>
<evidence type="ECO:0000256" key="5">
    <source>
        <dbReference type="ARBA" id="ARBA00022679"/>
    </source>
</evidence>
<evidence type="ECO:0000256" key="8">
    <source>
        <dbReference type="ARBA" id="ARBA00024013"/>
    </source>
</evidence>
<dbReference type="Gene3D" id="3.40.50.2000">
    <property type="entry name" value="Glycogen Phosphorylase B"/>
    <property type="match status" value="1"/>
</dbReference>
<keyword evidence="5" id="KW-0808">Transferase</keyword>
<evidence type="ECO:0000313" key="12">
    <source>
        <dbReference type="EMBL" id="KAH7315136.1"/>
    </source>
</evidence>
<evidence type="ECO:0000256" key="10">
    <source>
        <dbReference type="ARBA" id="ARBA00048651"/>
    </source>
</evidence>
<dbReference type="InterPro" id="IPR001296">
    <property type="entry name" value="Glyco_trans_1"/>
</dbReference>
<evidence type="ECO:0000259" key="11">
    <source>
        <dbReference type="Pfam" id="PF00534"/>
    </source>
</evidence>
<protein>
    <recommendedName>
        <fullName evidence="9">digalactosyldiacylglycerol synthase</fullName>
        <ecNumber evidence="9">2.4.1.241</ecNumber>
    </recommendedName>
</protein>
<dbReference type="Proteomes" id="UP000825935">
    <property type="component" value="Chromosome 21"/>
</dbReference>
<dbReference type="SUPFAM" id="SSF53756">
    <property type="entry name" value="UDP-Glycosyltransferase/glycogen phosphorylase"/>
    <property type="match status" value="1"/>
</dbReference>
<dbReference type="InterPro" id="IPR044525">
    <property type="entry name" value="DGDG1/2"/>
</dbReference>
<keyword evidence="6" id="KW-1002">Plastid outer membrane</keyword>
<accession>A0A8T2SB09</accession>
<feature type="domain" description="Glycosyl transferase family 1" evidence="11">
    <location>
        <begin position="584"/>
        <end position="713"/>
    </location>
</feature>
<dbReference type="EMBL" id="CM035426">
    <property type="protein sequence ID" value="KAH7315136.1"/>
    <property type="molecule type" value="Genomic_DNA"/>
</dbReference>
<evidence type="ECO:0000256" key="6">
    <source>
        <dbReference type="ARBA" id="ARBA00022805"/>
    </source>
</evidence>
<dbReference type="EMBL" id="CM035426">
    <property type="protein sequence ID" value="KAH7315135.1"/>
    <property type="molecule type" value="Genomic_DNA"/>
</dbReference>
<dbReference type="PANTHER" id="PTHR46132:SF1">
    <property type="entry name" value="DIGALACTOSYLDIACYLGLYCEROL SYNTHASE 2, CHLOROPLASTIC"/>
    <property type="match status" value="1"/>
</dbReference>
<comment type="caution">
    <text evidence="12">The sequence shown here is derived from an EMBL/GenBank/DDBJ whole genome shotgun (WGS) entry which is preliminary data.</text>
</comment>
<keyword evidence="7" id="KW-0472">Membrane</keyword>
<dbReference type="GO" id="GO:0019375">
    <property type="term" value="P:galactolipid biosynthetic process"/>
    <property type="evidence" value="ECO:0007669"/>
    <property type="project" value="TreeGrafter"/>
</dbReference>
<dbReference type="GO" id="GO:0046481">
    <property type="term" value="F:digalactosyldiacylglycerol synthase activity"/>
    <property type="evidence" value="ECO:0007669"/>
    <property type="project" value="UniProtKB-EC"/>
</dbReference>
<keyword evidence="4" id="KW-0328">Glycosyltransferase</keyword>
<keyword evidence="3" id="KW-0934">Plastid</keyword>
<evidence type="ECO:0000256" key="3">
    <source>
        <dbReference type="ARBA" id="ARBA00022640"/>
    </source>
</evidence>
<dbReference type="AlphaFoldDB" id="A0A8T2SB09"/>
<dbReference type="FunFam" id="3.40.50.2000:FF:000067">
    <property type="entry name" value="Digalactosyldiacylglycerol synthase 1, chloroplastic"/>
    <property type="match status" value="1"/>
</dbReference>
<evidence type="ECO:0000256" key="4">
    <source>
        <dbReference type="ARBA" id="ARBA00022676"/>
    </source>
</evidence>
<comment type="similarity">
    <text evidence="1">Belongs to the glycosyltransferase group 1 family. Glycosyltransferase 4 subfamily.</text>
</comment>
<proteinExistence type="inferred from homology"/>
<reference evidence="12" key="1">
    <citation type="submission" date="2021-08" db="EMBL/GenBank/DDBJ databases">
        <title>WGS assembly of Ceratopteris richardii.</title>
        <authorList>
            <person name="Marchant D.B."/>
            <person name="Chen G."/>
            <person name="Jenkins J."/>
            <person name="Shu S."/>
            <person name="Leebens-Mack J."/>
            <person name="Grimwood J."/>
            <person name="Schmutz J."/>
            <person name="Soltis P."/>
            <person name="Soltis D."/>
            <person name="Chen Z.-H."/>
        </authorList>
    </citation>
    <scope>NUCLEOTIDE SEQUENCE</scope>
    <source>
        <strain evidence="12">Whitten #5841</strain>
        <tissue evidence="12">Leaf</tissue>
    </source>
</reference>
<name>A0A8T2SB09_CERRI</name>
<sequence length="830" mass="93906">MAPCGLDSDISSMTAEKAMSFISKSWLDVQRSADEDIKRMRARAKSFTDLANTFDKELDQFRKASLNIASDSGSSGSFLRTFQVNGVLYGASNNSHFGDLESWRKTLSQFQRSQSSSDLLNQKNQLINWHMGAECKPDLSQLTRALSPRMNEEDFYLKNVGGMKKQRASRSKKLAIQEWNGPRNTHRSSKGSKILPDEWEPLKRMKESWRILETTAISSKSPSEFFENLKGTQWFENVKKNLNLSLKSNDETKDVAPLDVPELLAYLVRQSEPLLDQFGLKKDVAEKVCYMLHRYKHKDHTLPLTTSVNQDSLSTTAPESTLDELDLRISSVIQSTGYQYKGGLWGEHQPKNEVDGLRNVAIVTTASLPWMTGTAVNPLFRAAYLSRTGKQSVTLLVPWLCKNDQGLVYPNGLSFDSPEEQEVYIREWLEARVGFKPNFKLVFYPGRFSRGKRSILAAGDISRFIPDKEADIAILEEPEHLNWFHHGKRWTDKFQRVVGIVHTNYLEYIKREQNGALQAFLVEHINNWIARVHCNKILRLSAATQELPKSVVCNVHGVSPRFLDIGYRVATGHSDGTKFSKGAYFLGKMVWGKGYRELIDLLYKHKYDLDSLNVDIYGNGEDSVEVKAEAEKLGLHLKFHQGIDHADSSLHGYKVFINPSISDVVCTTTAEALAMGKMVVCADHPSNEFFRPFPNCLMYKTSEEFVQKVNQAMVSDPLPLSPEQCYMLSWEAATDRFIESAELEKPFKKETKALGPEEIAQKRAMALSMSLPKLDDIIDNGLAVFHFWSSGNEVARLLTGALPGTMNYNLQQSKDLHLPPPAVESPIYTW</sequence>
<evidence type="ECO:0000313" key="13">
    <source>
        <dbReference type="Proteomes" id="UP000825935"/>
    </source>
</evidence>
<keyword evidence="13" id="KW-1185">Reference proteome</keyword>
<evidence type="ECO:0000256" key="1">
    <source>
        <dbReference type="ARBA" id="ARBA00009481"/>
    </source>
</evidence>